<accession>A0A139ADY4</accession>
<protein>
    <submittedName>
        <fullName evidence="2">Uncharacterized protein</fullName>
    </submittedName>
</protein>
<name>A0A139ADY4_GONPJ</name>
<gene>
    <name evidence="2" type="ORF">M427DRAFT_333987</name>
</gene>
<evidence type="ECO:0000256" key="1">
    <source>
        <dbReference type="SAM" id="MobiDB-lite"/>
    </source>
</evidence>
<feature type="compositionally biased region" description="Polar residues" evidence="1">
    <location>
        <begin position="88"/>
        <end position="109"/>
    </location>
</feature>
<dbReference type="Proteomes" id="UP000070544">
    <property type="component" value="Unassembled WGS sequence"/>
</dbReference>
<feature type="compositionally biased region" description="Low complexity" evidence="1">
    <location>
        <begin position="65"/>
        <end position="76"/>
    </location>
</feature>
<dbReference type="EMBL" id="KQ965765">
    <property type="protein sequence ID" value="KXS15036.1"/>
    <property type="molecule type" value="Genomic_DNA"/>
</dbReference>
<feature type="region of interest" description="Disordered" evidence="1">
    <location>
        <begin position="56"/>
        <end position="126"/>
    </location>
</feature>
<proteinExistence type="predicted"/>
<dbReference type="AlphaFoldDB" id="A0A139ADY4"/>
<reference evidence="2 3" key="1">
    <citation type="journal article" date="2015" name="Genome Biol. Evol.">
        <title>Phylogenomic analyses indicate that early fungi evolved digesting cell walls of algal ancestors of land plants.</title>
        <authorList>
            <person name="Chang Y."/>
            <person name="Wang S."/>
            <person name="Sekimoto S."/>
            <person name="Aerts A.L."/>
            <person name="Choi C."/>
            <person name="Clum A."/>
            <person name="LaButti K.M."/>
            <person name="Lindquist E.A."/>
            <person name="Yee Ngan C."/>
            <person name="Ohm R.A."/>
            <person name="Salamov A.A."/>
            <person name="Grigoriev I.V."/>
            <person name="Spatafora J.W."/>
            <person name="Berbee M.L."/>
        </authorList>
    </citation>
    <scope>NUCLEOTIDE SEQUENCE [LARGE SCALE GENOMIC DNA]</scope>
    <source>
        <strain evidence="2 3">JEL478</strain>
    </source>
</reference>
<feature type="compositionally biased region" description="Low complexity" evidence="1">
    <location>
        <begin position="7"/>
        <end position="19"/>
    </location>
</feature>
<evidence type="ECO:0000313" key="2">
    <source>
        <dbReference type="EMBL" id="KXS15036.1"/>
    </source>
</evidence>
<feature type="region of interest" description="Disordered" evidence="1">
    <location>
        <begin position="1"/>
        <end position="40"/>
    </location>
</feature>
<organism evidence="2 3">
    <name type="scientific">Gonapodya prolifera (strain JEL478)</name>
    <name type="common">Monoblepharis prolifera</name>
    <dbReference type="NCBI Taxonomy" id="1344416"/>
    <lineage>
        <taxon>Eukaryota</taxon>
        <taxon>Fungi</taxon>
        <taxon>Fungi incertae sedis</taxon>
        <taxon>Chytridiomycota</taxon>
        <taxon>Chytridiomycota incertae sedis</taxon>
        <taxon>Monoblepharidomycetes</taxon>
        <taxon>Monoblepharidales</taxon>
        <taxon>Gonapodyaceae</taxon>
        <taxon>Gonapodya</taxon>
    </lineage>
</organism>
<evidence type="ECO:0000313" key="3">
    <source>
        <dbReference type="Proteomes" id="UP000070544"/>
    </source>
</evidence>
<keyword evidence="3" id="KW-1185">Reference proteome</keyword>
<sequence>MSLPIYTPASATLSPSHTPSAPPSTPLVNSSSVPGASDRSVDVSELIARRATLLFDGSAGRKTTAARSPSAPGSAPKLNRRGDPMPCQVSSQRRTATWQPSRSPSTNPPFQRREHTSAPLTSPPWT</sequence>